<name>A0ABP0R6U2_9DINO</name>
<protein>
    <submittedName>
        <fullName evidence="2">Uncharacterized protein</fullName>
    </submittedName>
</protein>
<organism evidence="2 3">
    <name type="scientific">Durusdinium trenchii</name>
    <dbReference type="NCBI Taxonomy" id="1381693"/>
    <lineage>
        <taxon>Eukaryota</taxon>
        <taxon>Sar</taxon>
        <taxon>Alveolata</taxon>
        <taxon>Dinophyceae</taxon>
        <taxon>Suessiales</taxon>
        <taxon>Symbiodiniaceae</taxon>
        <taxon>Durusdinium</taxon>
    </lineage>
</organism>
<reference evidence="2 3" key="1">
    <citation type="submission" date="2024-02" db="EMBL/GenBank/DDBJ databases">
        <authorList>
            <person name="Chen Y."/>
            <person name="Shah S."/>
            <person name="Dougan E. K."/>
            <person name="Thang M."/>
            <person name="Chan C."/>
        </authorList>
    </citation>
    <scope>NUCLEOTIDE SEQUENCE [LARGE SCALE GENOMIC DNA]</scope>
</reference>
<dbReference type="EMBL" id="CAXAMM010040918">
    <property type="protein sequence ID" value="CAK9096282.1"/>
    <property type="molecule type" value="Genomic_DNA"/>
</dbReference>
<proteinExistence type="predicted"/>
<feature type="non-terminal residue" evidence="2">
    <location>
        <position position="1"/>
    </location>
</feature>
<accession>A0ABP0R6U2</accession>
<dbReference type="Proteomes" id="UP001642464">
    <property type="component" value="Unassembled WGS sequence"/>
</dbReference>
<feature type="region of interest" description="Disordered" evidence="1">
    <location>
        <begin position="1"/>
        <end position="39"/>
    </location>
</feature>
<feature type="compositionally biased region" description="Acidic residues" evidence="1">
    <location>
        <begin position="21"/>
        <end position="32"/>
    </location>
</feature>
<keyword evidence="3" id="KW-1185">Reference proteome</keyword>
<feature type="non-terminal residue" evidence="2">
    <location>
        <position position="61"/>
    </location>
</feature>
<comment type="caution">
    <text evidence="2">The sequence shown here is derived from an EMBL/GenBank/DDBJ whole genome shotgun (WGS) entry which is preliminary data.</text>
</comment>
<evidence type="ECO:0000313" key="3">
    <source>
        <dbReference type="Proteomes" id="UP001642464"/>
    </source>
</evidence>
<gene>
    <name evidence="2" type="ORF">SCF082_LOCUS45206</name>
</gene>
<evidence type="ECO:0000313" key="2">
    <source>
        <dbReference type="EMBL" id="CAK9096282.1"/>
    </source>
</evidence>
<sequence>SGRRQRGKGGGHGMGYFSEEYPAEEYEHDPYDDLNAYPSEHFNYTNEENYNDWQDNGPGKE</sequence>
<evidence type="ECO:0000256" key="1">
    <source>
        <dbReference type="SAM" id="MobiDB-lite"/>
    </source>
</evidence>